<dbReference type="Gene3D" id="1.25.40.10">
    <property type="entry name" value="Tetratricopeptide repeat domain"/>
    <property type="match status" value="1"/>
</dbReference>
<dbReference type="InterPro" id="IPR011990">
    <property type="entry name" value="TPR-like_helical_dom_sf"/>
</dbReference>
<dbReference type="PROSITE" id="PS50293">
    <property type="entry name" value="TPR_REGION"/>
    <property type="match status" value="1"/>
</dbReference>
<dbReference type="EMBL" id="JADKIO010000009">
    <property type="protein sequence ID" value="MBK9797437.1"/>
    <property type="molecule type" value="Genomic_DNA"/>
</dbReference>
<dbReference type="PROSITE" id="PS50005">
    <property type="entry name" value="TPR"/>
    <property type="match status" value="1"/>
</dbReference>
<organism evidence="4 5">
    <name type="scientific">Candidatus Geothrix skivensis</name>
    <dbReference type="NCBI Taxonomy" id="2954439"/>
    <lineage>
        <taxon>Bacteria</taxon>
        <taxon>Pseudomonadati</taxon>
        <taxon>Acidobacteriota</taxon>
        <taxon>Holophagae</taxon>
        <taxon>Holophagales</taxon>
        <taxon>Holophagaceae</taxon>
        <taxon>Geothrix</taxon>
    </lineage>
</organism>
<feature type="region of interest" description="Disordered" evidence="2">
    <location>
        <begin position="323"/>
        <end position="360"/>
    </location>
</feature>
<sequence length="391" mass="43952">MRPWTPLSLALIALPVQAQFWSEIANPKVEVTLVHPPGLGLKVERLAFAPSRDLNSRELADALTADLVQSRQVEVVDRAHLDAVLKEQELGASGYVEPATIARLGKLLGPSVLVIVNVNRSDLSRNQSTKEERSTDYKTKQEIVRLKRTSITSLDFSATVQVVDLSTGRVFGAQRLEDTPSLSNTSYEGFPAYPRDADVRRLAFETAKVKVLRMLLAWSEVRKLTFFDDEVFGMARAHERLRARDLRGALTLAQEGLEQSRRDKGQKPKFYPRAQYNLGIIHFSLGAYDEALPYLRAALDMQPDASIFQTALRECQEALSLQEALRQSERRAEPAPRAEPQPKFQPKPEAALAPGKASPEERLQRLQELFKKGLLDKKEYEAKKAEILKEL</sequence>
<accession>A0A9D7SGV1</accession>
<evidence type="ECO:0000313" key="4">
    <source>
        <dbReference type="EMBL" id="MBK9797437.1"/>
    </source>
</evidence>
<dbReference type="SUPFAM" id="SSF48452">
    <property type="entry name" value="TPR-like"/>
    <property type="match status" value="1"/>
</dbReference>
<dbReference type="InterPro" id="IPR005534">
    <property type="entry name" value="Curli_assmbl/transp-comp_CsgG"/>
</dbReference>
<protein>
    <submittedName>
        <fullName evidence="4">Tetratricopeptide repeat protein</fullName>
    </submittedName>
</protein>
<feature type="signal peptide" evidence="3">
    <location>
        <begin position="1"/>
        <end position="18"/>
    </location>
</feature>
<feature type="repeat" description="TPR" evidence="1">
    <location>
        <begin position="272"/>
        <end position="305"/>
    </location>
</feature>
<proteinExistence type="predicted"/>
<dbReference type="SMART" id="SM00028">
    <property type="entry name" value="TPR"/>
    <property type="match status" value="1"/>
</dbReference>
<evidence type="ECO:0000256" key="2">
    <source>
        <dbReference type="SAM" id="MobiDB-lite"/>
    </source>
</evidence>
<feature type="compositionally biased region" description="Basic and acidic residues" evidence="2">
    <location>
        <begin position="326"/>
        <end position="336"/>
    </location>
</feature>
<dbReference type="Proteomes" id="UP000886657">
    <property type="component" value="Unassembled WGS sequence"/>
</dbReference>
<reference evidence="4" key="1">
    <citation type="submission" date="2020-10" db="EMBL/GenBank/DDBJ databases">
        <title>Connecting structure to function with the recovery of over 1000 high-quality activated sludge metagenome-assembled genomes encoding full-length rRNA genes using long-read sequencing.</title>
        <authorList>
            <person name="Singleton C.M."/>
            <person name="Petriglieri F."/>
            <person name="Kristensen J.M."/>
            <person name="Kirkegaard R.H."/>
            <person name="Michaelsen T.Y."/>
            <person name="Andersen M.H."/>
            <person name="Karst S.M."/>
            <person name="Dueholm M.S."/>
            <person name="Nielsen P.H."/>
            <person name="Albertsen M."/>
        </authorList>
    </citation>
    <scope>NUCLEOTIDE SEQUENCE</scope>
    <source>
        <strain evidence="4">Skiv_18-Q3-R9-52_MAXAC.067</strain>
    </source>
</reference>
<keyword evidence="3" id="KW-0732">Signal</keyword>
<dbReference type="Gene3D" id="3.40.50.10610">
    <property type="entry name" value="ABC-type transport auxiliary lipoprotein component"/>
    <property type="match status" value="1"/>
</dbReference>
<dbReference type="GO" id="GO:0030288">
    <property type="term" value="C:outer membrane-bounded periplasmic space"/>
    <property type="evidence" value="ECO:0007669"/>
    <property type="project" value="InterPro"/>
</dbReference>
<name>A0A9D7SGV1_9BACT</name>
<feature type="chain" id="PRO_5038746071" evidence="3">
    <location>
        <begin position="19"/>
        <end position="391"/>
    </location>
</feature>
<gene>
    <name evidence="4" type="ORF">IPP58_13250</name>
</gene>
<evidence type="ECO:0000313" key="5">
    <source>
        <dbReference type="Proteomes" id="UP000886657"/>
    </source>
</evidence>
<comment type="caution">
    <text evidence="4">The sequence shown here is derived from an EMBL/GenBank/DDBJ whole genome shotgun (WGS) entry which is preliminary data.</text>
</comment>
<dbReference type="Pfam" id="PF03783">
    <property type="entry name" value="CsgG"/>
    <property type="match status" value="1"/>
</dbReference>
<dbReference type="AlphaFoldDB" id="A0A9D7SGV1"/>
<keyword evidence="1" id="KW-0802">TPR repeat</keyword>
<evidence type="ECO:0000256" key="1">
    <source>
        <dbReference type="PROSITE-ProRule" id="PRU00339"/>
    </source>
</evidence>
<evidence type="ECO:0000256" key="3">
    <source>
        <dbReference type="SAM" id="SignalP"/>
    </source>
</evidence>
<dbReference type="InterPro" id="IPR019734">
    <property type="entry name" value="TPR_rpt"/>
</dbReference>
<dbReference type="Pfam" id="PF00515">
    <property type="entry name" value="TPR_1"/>
    <property type="match status" value="1"/>
</dbReference>